<dbReference type="EMBL" id="JAHRIQ010083229">
    <property type="protein sequence ID" value="MEQ2248587.1"/>
    <property type="molecule type" value="Genomic_DNA"/>
</dbReference>
<evidence type="ECO:0000313" key="2">
    <source>
        <dbReference type="Proteomes" id="UP001482620"/>
    </source>
</evidence>
<name>A0ABV0UXL4_9TELE</name>
<organism evidence="1 2">
    <name type="scientific">Ilyodon furcidens</name>
    <name type="common">goldbreast splitfin</name>
    <dbReference type="NCBI Taxonomy" id="33524"/>
    <lineage>
        <taxon>Eukaryota</taxon>
        <taxon>Metazoa</taxon>
        <taxon>Chordata</taxon>
        <taxon>Craniata</taxon>
        <taxon>Vertebrata</taxon>
        <taxon>Euteleostomi</taxon>
        <taxon>Actinopterygii</taxon>
        <taxon>Neopterygii</taxon>
        <taxon>Teleostei</taxon>
        <taxon>Neoteleostei</taxon>
        <taxon>Acanthomorphata</taxon>
        <taxon>Ovalentaria</taxon>
        <taxon>Atherinomorphae</taxon>
        <taxon>Cyprinodontiformes</taxon>
        <taxon>Goodeidae</taxon>
        <taxon>Ilyodon</taxon>
    </lineage>
</organism>
<sequence length="126" mass="14539">MYNQINKHNTFYMLMTFITEEAGLNFSRDAFIKTQSFQITDTIEEKHRAALSGFPFNSLTVSNTSCLNPADPSAVHTPSTMWEYLSWHNYVKNKVFNHTHTHTHTLAFITMSLLEHSCSSTIIYSR</sequence>
<proteinExistence type="predicted"/>
<evidence type="ECO:0000313" key="1">
    <source>
        <dbReference type="EMBL" id="MEQ2248587.1"/>
    </source>
</evidence>
<gene>
    <name evidence="1" type="ORF">ILYODFUR_020580</name>
</gene>
<dbReference type="Proteomes" id="UP001482620">
    <property type="component" value="Unassembled WGS sequence"/>
</dbReference>
<keyword evidence="2" id="KW-1185">Reference proteome</keyword>
<accession>A0ABV0UXL4</accession>
<protein>
    <submittedName>
        <fullName evidence="1">Uncharacterized protein</fullName>
    </submittedName>
</protein>
<reference evidence="1 2" key="1">
    <citation type="submission" date="2021-06" db="EMBL/GenBank/DDBJ databases">
        <authorList>
            <person name="Palmer J.M."/>
        </authorList>
    </citation>
    <scope>NUCLEOTIDE SEQUENCE [LARGE SCALE GENOMIC DNA]</scope>
    <source>
        <strain evidence="2">if_2019</strain>
        <tissue evidence="1">Muscle</tissue>
    </source>
</reference>
<comment type="caution">
    <text evidence="1">The sequence shown here is derived from an EMBL/GenBank/DDBJ whole genome shotgun (WGS) entry which is preliminary data.</text>
</comment>